<name>A0A6A8DJU8_9BACI</name>
<evidence type="ECO:0000313" key="2">
    <source>
        <dbReference type="EMBL" id="MRH43257.1"/>
    </source>
</evidence>
<proteinExistence type="predicted"/>
<keyword evidence="1" id="KW-0472">Membrane</keyword>
<keyword evidence="3" id="KW-1185">Reference proteome</keyword>
<dbReference type="AlphaFoldDB" id="A0A6A8DJU8"/>
<feature type="transmembrane region" description="Helical" evidence="1">
    <location>
        <begin position="12"/>
        <end position="38"/>
    </location>
</feature>
<protein>
    <recommendedName>
        <fullName evidence="4">DUF4083 domain-containing protein</fullName>
    </recommendedName>
</protein>
<sequence>MTIQDFFTGLPLAIGIVFFLIGLFLLFIIISIAVRVGIDNSKTSKMLKELLELQRK</sequence>
<keyword evidence="1" id="KW-1133">Transmembrane helix</keyword>
<comment type="caution">
    <text evidence="2">The sequence shown here is derived from an EMBL/GenBank/DDBJ whole genome shotgun (WGS) entry which is preliminary data.</text>
</comment>
<dbReference type="EMBL" id="WJNG01000008">
    <property type="protein sequence ID" value="MRH43257.1"/>
    <property type="molecule type" value="Genomic_DNA"/>
</dbReference>
<keyword evidence="1" id="KW-0812">Transmembrane</keyword>
<gene>
    <name evidence="2" type="ORF">GH741_11255</name>
</gene>
<dbReference type="Proteomes" id="UP000799092">
    <property type="component" value="Unassembled WGS sequence"/>
</dbReference>
<evidence type="ECO:0008006" key="4">
    <source>
        <dbReference type="Google" id="ProtNLM"/>
    </source>
</evidence>
<organism evidence="2 3">
    <name type="scientific">Aquibacillus halophilus</name>
    <dbReference type="NCBI Taxonomy" id="930132"/>
    <lineage>
        <taxon>Bacteria</taxon>
        <taxon>Bacillati</taxon>
        <taxon>Bacillota</taxon>
        <taxon>Bacilli</taxon>
        <taxon>Bacillales</taxon>
        <taxon>Bacillaceae</taxon>
        <taxon>Aquibacillus</taxon>
    </lineage>
</organism>
<accession>A0A6A8DJU8</accession>
<evidence type="ECO:0000256" key="1">
    <source>
        <dbReference type="SAM" id="Phobius"/>
    </source>
</evidence>
<evidence type="ECO:0000313" key="3">
    <source>
        <dbReference type="Proteomes" id="UP000799092"/>
    </source>
</evidence>
<dbReference type="RefSeq" id="WP_153736892.1">
    <property type="nucleotide sequence ID" value="NZ_WJNG01000008.1"/>
</dbReference>
<reference evidence="2" key="1">
    <citation type="submission" date="2019-11" db="EMBL/GenBank/DDBJ databases">
        <authorList>
            <person name="Li J."/>
        </authorList>
    </citation>
    <scope>NUCLEOTIDE SEQUENCE</scope>
    <source>
        <strain evidence="2">B6B</strain>
    </source>
</reference>